<comment type="caution">
    <text evidence="2">The sequence shown here is derived from an EMBL/GenBank/DDBJ whole genome shotgun (WGS) entry which is preliminary data.</text>
</comment>
<dbReference type="InterPro" id="IPR036291">
    <property type="entry name" value="NAD(P)-bd_dom_sf"/>
</dbReference>
<gene>
    <name evidence="2" type="ORF">ACFP1F_07465</name>
</gene>
<dbReference type="Gene3D" id="3.40.50.720">
    <property type="entry name" value="NAD(P)-binding Rossmann-like Domain"/>
    <property type="match status" value="1"/>
</dbReference>
<dbReference type="RefSeq" id="WP_125592560.1">
    <property type="nucleotide sequence ID" value="NZ_JBHSSN010000014.1"/>
</dbReference>
<dbReference type="InterPro" id="IPR016040">
    <property type="entry name" value="NAD(P)-bd_dom"/>
</dbReference>
<dbReference type="EMBL" id="JBHSSN010000014">
    <property type="protein sequence ID" value="MFC6323571.1"/>
    <property type="molecule type" value="Genomic_DNA"/>
</dbReference>
<sequence>MENVLIIGASGSIGSLVRKELLDTSDSHLTLFVRNTEKLGEIDEKRETAVAGDATNIDDLNKVVENQDVVFVSVNSQLVEIAKNVVAAMDQNKVGRVVFVTSMGIYNEVSSNGFADDIPDVLIPYRKAADIIEASDIQYTILRPGWFDDDPDTNYQITFKGEAFVGHAVSRTSVADLAARIINEPTLYMNESLGLARV</sequence>
<dbReference type="SUPFAM" id="SSF51735">
    <property type="entry name" value="NAD(P)-binding Rossmann-fold domains"/>
    <property type="match status" value="1"/>
</dbReference>
<dbReference type="Pfam" id="PF13460">
    <property type="entry name" value="NAD_binding_10"/>
    <property type="match status" value="1"/>
</dbReference>
<evidence type="ECO:0000313" key="2">
    <source>
        <dbReference type="EMBL" id="MFC6323571.1"/>
    </source>
</evidence>
<evidence type="ECO:0000313" key="3">
    <source>
        <dbReference type="Proteomes" id="UP001596186"/>
    </source>
</evidence>
<proteinExistence type="predicted"/>
<dbReference type="PANTHER" id="PTHR15020:SF50">
    <property type="entry name" value="UPF0659 PROTEIN YMR090W"/>
    <property type="match status" value="1"/>
</dbReference>
<keyword evidence="3" id="KW-1185">Reference proteome</keyword>
<reference evidence="3" key="1">
    <citation type="journal article" date="2019" name="Int. J. Syst. Evol. Microbiol.">
        <title>The Global Catalogue of Microorganisms (GCM) 10K type strain sequencing project: providing services to taxonomists for standard genome sequencing and annotation.</title>
        <authorList>
            <consortium name="The Broad Institute Genomics Platform"/>
            <consortium name="The Broad Institute Genome Sequencing Center for Infectious Disease"/>
            <person name="Wu L."/>
            <person name="Ma J."/>
        </authorList>
    </citation>
    <scope>NUCLEOTIDE SEQUENCE [LARGE SCALE GENOMIC DNA]</scope>
    <source>
        <strain evidence="3">CCM 8895</strain>
    </source>
</reference>
<dbReference type="Proteomes" id="UP001596186">
    <property type="component" value="Unassembled WGS sequence"/>
</dbReference>
<organism evidence="2 3">
    <name type="scientific">Companilactobacillus baiquanensis</name>
    <dbReference type="NCBI Taxonomy" id="2486005"/>
    <lineage>
        <taxon>Bacteria</taxon>
        <taxon>Bacillati</taxon>
        <taxon>Bacillota</taxon>
        <taxon>Bacilli</taxon>
        <taxon>Lactobacillales</taxon>
        <taxon>Lactobacillaceae</taxon>
        <taxon>Companilactobacillus</taxon>
    </lineage>
</organism>
<evidence type="ECO:0000259" key="1">
    <source>
        <dbReference type="Pfam" id="PF13460"/>
    </source>
</evidence>
<protein>
    <submittedName>
        <fullName evidence="2">NAD(P)H-binding protein</fullName>
    </submittedName>
</protein>
<name>A0ABW1UXU9_9LACO</name>
<feature type="domain" description="NAD(P)-binding" evidence="1">
    <location>
        <begin position="8"/>
        <end position="185"/>
    </location>
</feature>
<accession>A0ABW1UXU9</accession>
<dbReference type="PANTHER" id="PTHR15020">
    <property type="entry name" value="FLAVIN REDUCTASE-RELATED"/>
    <property type="match status" value="1"/>
</dbReference>